<dbReference type="InterPro" id="IPR016187">
    <property type="entry name" value="CTDL_fold"/>
</dbReference>
<sequence>MDASAQPSHAPPARPSPAPGTPAAARYRAVRARTEALCAPLGPEDMVVQSMPDASPAKWHLAHTTWFFETFLLGPREPGFEPFHPKYGFLFNSYYDTVGPRHARAKRGLLTRPPLPEVRAYRRQVDDRVLALLERGLDPEGAAVLEVGLHHEQQHQELLLTDIKHAFSENPLRPAYAPPLAPSRRSAPRLAWVEHEGGLCELGHGGGGFAFDNEGPRHRAWLEPFALASRAVTCGEYLGFLEDGGYRRPGLWLSDGFAAAARAGWEAPLYWERDGAGWSVFTLHGPRPLDPAEPVVHLSYYEADAYARWAGARLPTEAEWEVVARGAAEDGALADGGRYHPAAAGEQRPAQLLGDVWEWTASAYAAYPGYRPAPGALGEYNGKFMVNQLVLRGGSCATPAGHVRPTYRNFFYPEARWQFSGLRLCREARRC</sequence>
<dbReference type="AlphaFoldDB" id="A0A7I9VKS8"/>
<feature type="region of interest" description="Disordered" evidence="4">
    <location>
        <begin position="1"/>
        <end position="24"/>
    </location>
</feature>
<dbReference type="InterPro" id="IPR005532">
    <property type="entry name" value="SUMF_dom"/>
</dbReference>
<evidence type="ECO:0000256" key="2">
    <source>
        <dbReference type="ARBA" id="ARBA00023004"/>
    </source>
</evidence>
<evidence type="ECO:0000256" key="1">
    <source>
        <dbReference type="ARBA" id="ARBA00023002"/>
    </source>
</evidence>
<evidence type="ECO:0000259" key="6">
    <source>
        <dbReference type="Pfam" id="PF12867"/>
    </source>
</evidence>
<keyword evidence="8" id="KW-1185">Reference proteome</keyword>
<feature type="domain" description="DinB-like" evidence="6">
    <location>
        <begin position="27"/>
        <end position="157"/>
    </location>
</feature>
<proteinExistence type="predicted"/>
<organism evidence="7 8">
    <name type="scientific">Anaeromyxobacter diazotrophicus</name>
    <dbReference type="NCBI Taxonomy" id="2590199"/>
    <lineage>
        <taxon>Bacteria</taxon>
        <taxon>Pseudomonadati</taxon>
        <taxon>Myxococcota</taxon>
        <taxon>Myxococcia</taxon>
        <taxon>Myxococcales</taxon>
        <taxon>Cystobacterineae</taxon>
        <taxon>Anaeromyxobacteraceae</taxon>
        <taxon>Anaeromyxobacter</taxon>
    </lineage>
</organism>
<keyword evidence="1" id="KW-0560">Oxidoreductase</keyword>
<keyword evidence="2" id="KW-0408">Iron</keyword>
<evidence type="ECO:0000259" key="5">
    <source>
        <dbReference type="Pfam" id="PF03781"/>
    </source>
</evidence>
<dbReference type="PANTHER" id="PTHR23150">
    <property type="entry name" value="SULFATASE MODIFYING FACTOR 1, 2"/>
    <property type="match status" value="1"/>
</dbReference>
<gene>
    <name evidence="7" type="ORF">AMYX_17670</name>
</gene>
<dbReference type="SUPFAM" id="SSF109854">
    <property type="entry name" value="DinB/YfiT-like putative metalloenzymes"/>
    <property type="match status" value="1"/>
</dbReference>
<comment type="caution">
    <text evidence="7">The sequence shown here is derived from an EMBL/GenBank/DDBJ whole genome shotgun (WGS) entry which is preliminary data.</text>
</comment>
<dbReference type="InterPro" id="IPR042095">
    <property type="entry name" value="SUMF_sf"/>
</dbReference>
<accession>A0A7I9VKS8</accession>
<evidence type="ECO:0000313" key="8">
    <source>
        <dbReference type="Proteomes" id="UP000503640"/>
    </source>
</evidence>
<feature type="domain" description="Sulfatase-modifying factor enzyme-like" evidence="5">
    <location>
        <begin position="192"/>
        <end position="343"/>
    </location>
</feature>
<dbReference type="InterPro" id="IPR024775">
    <property type="entry name" value="DinB-like"/>
</dbReference>
<dbReference type="InterPro" id="IPR051043">
    <property type="entry name" value="Sulfatase_Mod_Factor_Kinase"/>
</dbReference>
<dbReference type="Pfam" id="PF12867">
    <property type="entry name" value="DinB_2"/>
    <property type="match status" value="1"/>
</dbReference>
<reference evidence="8" key="1">
    <citation type="journal article" date="2020" name="Appl. Environ. Microbiol.">
        <title>Diazotrophic Anaeromyxobacter Isolates from Soils.</title>
        <authorList>
            <person name="Masuda Y."/>
            <person name="Yamanaka H."/>
            <person name="Xu Z.X."/>
            <person name="Shiratori Y."/>
            <person name="Aono T."/>
            <person name="Amachi S."/>
            <person name="Senoo K."/>
            <person name="Itoh H."/>
        </authorList>
    </citation>
    <scope>NUCLEOTIDE SEQUENCE [LARGE SCALE GENOMIC DNA]</scope>
    <source>
        <strain evidence="8">R267</strain>
    </source>
</reference>
<evidence type="ECO:0000313" key="7">
    <source>
        <dbReference type="EMBL" id="GEJ57026.1"/>
    </source>
</evidence>
<feature type="domain" description="Sulfatase-modifying factor enzyme-like" evidence="5">
    <location>
        <begin position="351"/>
        <end position="425"/>
    </location>
</feature>
<evidence type="ECO:0000256" key="3">
    <source>
        <dbReference type="ARBA" id="ARBA00037882"/>
    </source>
</evidence>
<dbReference type="Gene3D" id="3.90.1580.10">
    <property type="entry name" value="paralog of FGE (formylglycine-generating enzyme)"/>
    <property type="match status" value="1"/>
</dbReference>
<protein>
    <submittedName>
        <fullName evidence="7">Ergothioneine biosynthesis protein EgtB</fullName>
    </submittedName>
</protein>
<comment type="pathway">
    <text evidence="3">Amino-acid biosynthesis; ergothioneine biosynthesis.</text>
</comment>
<dbReference type="SUPFAM" id="SSF56436">
    <property type="entry name" value="C-type lectin-like"/>
    <property type="match status" value="1"/>
</dbReference>
<dbReference type="Pfam" id="PF03781">
    <property type="entry name" value="FGE-sulfatase"/>
    <property type="match status" value="2"/>
</dbReference>
<dbReference type="NCBIfam" id="TIGR03440">
    <property type="entry name" value="egtB_TIGR03440"/>
    <property type="match status" value="1"/>
</dbReference>
<name>A0A7I9VKS8_9BACT</name>
<dbReference type="GO" id="GO:0052699">
    <property type="term" value="P:ergothioneine biosynthetic process"/>
    <property type="evidence" value="ECO:0007669"/>
    <property type="project" value="InterPro"/>
</dbReference>
<feature type="compositionally biased region" description="Pro residues" evidence="4">
    <location>
        <begin position="9"/>
        <end position="20"/>
    </location>
</feature>
<dbReference type="EMBL" id="BJTG01000004">
    <property type="protein sequence ID" value="GEJ57026.1"/>
    <property type="molecule type" value="Genomic_DNA"/>
</dbReference>
<dbReference type="PANTHER" id="PTHR23150:SF36">
    <property type="entry name" value="HERCYNINE OXYGENASE"/>
    <property type="match status" value="1"/>
</dbReference>
<dbReference type="InterPro" id="IPR034660">
    <property type="entry name" value="DinB/YfiT-like"/>
</dbReference>
<dbReference type="InterPro" id="IPR017806">
    <property type="entry name" value="EgtB"/>
</dbReference>
<dbReference type="RefSeq" id="WP_176064525.1">
    <property type="nucleotide sequence ID" value="NZ_BJTG01000004.1"/>
</dbReference>
<dbReference type="Proteomes" id="UP000503640">
    <property type="component" value="Unassembled WGS sequence"/>
</dbReference>
<evidence type="ECO:0000256" key="4">
    <source>
        <dbReference type="SAM" id="MobiDB-lite"/>
    </source>
</evidence>